<dbReference type="SMART" id="SM00382">
    <property type="entry name" value="AAA"/>
    <property type="match status" value="1"/>
</dbReference>
<dbReference type="AlphaFoldDB" id="A0A519BLN4"/>
<dbReference type="EMBL" id="SGBB01000013">
    <property type="protein sequence ID" value="RZD18187.1"/>
    <property type="molecule type" value="Genomic_DNA"/>
</dbReference>
<protein>
    <recommendedName>
        <fullName evidence="1">AAA+ ATPase domain-containing protein</fullName>
    </recommendedName>
</protein>
<dbReference type="InterPro" id="IPR027417">
    <property type="entry name" value="P-loop_NTPase"/>
</dbReference>
<dbReference type="PANTHER" id="PTHR42990:SF1">
    <property type="entry name" value="AAA+ ATPASE DOMAIN-CONTAINING PROTEIN"/>
    <property type="match status" value="1"/>
</dbReference>
<evidence type="ECO:0000259" key="1">
    <source>
        <dbReference type="SMART" id="SM00382"/>
    </source>
</evidence>
<dbReference type="InterPro" id="IPR041682">
    <property type="entry name" value="AAA_14"/>
</dbReference>
<evidence type="ECO:0000313" key="3">
    <source>
        <dbReference type="Proteomes" id="UP000319296"/>
    </source>
</evidence>
<accession>A0A519BLN4</accession>
<dbReference type="SUPFAM" id="SSF52540">
    <property type="entry name" value="P-loop containing nucleoside triphosphate hydrolases"/>
    <property type="match status" value="1"/>
</dbReference>
<dbReference type="PANTHER" id="PTHR42990">
    <property type="entry name" value="ATPASE"/>
    <property type="match status" value="1"/>
</dbReference>
<dbReference type="Pfam" id="PF13173">
    <property type="entry name" value="AAA_14"/>
    <property type="match status" value="1"/>
</dbReference>
<name>A0A519BLN4_9DELT</name>
<dbReference type="Gene3D" id="3.40.50.300">
    <property type="entry name" value="P-loop containing nucleotide triphosphate hydrolases"/>
    <property type="match status" value="1"/>
</dbReference>
<comment type="caution">
    <text evidence="2">The sequence shown here is derived from an EMBL/GenBank/DDBJ whole genome shotgun (WGS) entry which is preliminary data.</text>
</comment>
<feature type="domain" description="AAA+ ATPase" evidence="1">
    <location>
        <begin position="31"/>
        <end position="146"/>
    </location>
</feature>
<sequence length="397" mass="46480">MLDSLTERFVTLLSNFDIKYKRYFFDLVDFNDKLIGILGPRGVGKTTFLLQYLKSLDLPIGKKLYFSADSIETSDISLFEIADSFAKNDGKILVIDEIHKYPNFKKELKQIYDFLPLKIIFSGSSAITLENSKIDLSRRAVLYRVNGLSFREFLELKTGKKFKTFKIEEILNNHIDIAYEILQEIKPLSFLKEYLQKGFYPFYFENPNTYFNKLEETINVVIEADLPFVFGIDIKNTIKLKKLVKLICGSEPFEINITKLAQKMEIDRTTLYQYINYLNLGNVFNILKSKTRGDSIFVKPEKIYLHNTNLNYCYCENQKIGTIRETFIISQLVYFYDLEYPARGDLIVDKKYTFEIGGKNKDFSQIREIKENAYLILDDIEAGNKRKIPIWLLGFLY</sequence>
<dbReference type="Proteomes" id="UP000319296">
    <property type="component" value="Unassembled WGS sequence"/>
</dbReference>
<proteinExistence type="predicted"/>
<organism evidence="2 3">
    <name type="scientific">Candidatus Acididesulfobacter diazotrophicus</name>
    <dbReference type="NCBI Taxonomy" id="2597226"/>
    <lineage>
        <taxon>Bacteria</taxon>
        <taxon>Deltaproteobacteria</taxon>
        <taxon>Candidatus Acidulodesulfobacterales</taxon>
        <taxon>Candidatus Acididesulfobacter</taxon>
    </lineage>
</organism>
<evidence type="ECO:0000313" key="2">
    <source>
        <dbReference type="EMBL" id="RZD18187.1"/>
    </source>
</evidence>
<gene>
    <name evidence="2" type="ORF">EVG15_07585</name>
</gene>
<reference evidence="2 3" key="1">
    <citation type="journal article" date="2019" name="ISME J.">
        <title>Insights into ecological role of a new deltaproteobacterial order Candidatus Acidulodesulfobacterales by metagenomics and metatranscriptomics.</title>
        <authorList>
            <person name="Tan S."/>
            <person name="Liu J."/>
            <person name="Fang Y."/>
            <person name="Hedlund B.P."/>
            <person name="Lian Z.H."/>
            <person name="Huang L.Y."/>
            <person name="Li J.T."/>
            <person name="Huang L.N."/>
            <person name="Li W.J."/>
            <person name="Jiang H.C."/>
            <person name="Dong H.L."/>
            <person name="Shu W.S."/>
        </authorList>
    </citation>
    <scope>NUCLEOTIDE SEQUENCE [LARGE SCALE GENOMIC DNA]</scope>
    <source>
        <strain evidence="2">AP1</strain>
    </source>
</reference>
<dbReference type="InterPro" id="IPR003593">
    <property type="entry name" value="AAA+_ATPase"/>
</dbReference>